<evidence type="ECO:0000256" key="3">
    <source>
        <dbReference type="SAM" id="MobiDB-lite"/>
    </source>
</evidence>
<dbReference type="Pfam" id="PF00196">
    <property type="entry name" value="GerE"/>
    <property type="match status" value="1"/>
</dbReference>
<dbReference type="CDD" id="cd06170">
    <property type="entry name" value="LuxR_C_like"/>
    <property type="match status" value="1"/>
</dbReference>
<feature type="region of interest" description="Disordered" evidence="3">
    <location>
        <begin position="1"/>
        <end position="49"/>
    </location>
</feature>
<evidence type="ECO:0000313" key="5">
    <source>
        <dbReference type="EMBL" id="MEX5719098.1"/>
    </source>
</evidence>
<evidence type="ECO:0000256" key="1">
    <source>
        <dbReference type="ARBA" id="ARBA00022741"/>
    </source>
</evidence>
<dbReference type="EMBL" id="JBFNXQ010000033">
    <property type="protein sequence ID" value="MEX5719098.1"/>
    <property type="molecule type" value="Genomic_DNA"/>
</dbReference>
<dbReference type="InterPro" id="IPR000792">
    <property type="entry name" value="Tscrpt_reg_LuxR_C"/>
</dbReference>
<evidence type="ECO:0000259" key="4">
    <source>
        <dbReference type="PROSITE" id="PS50043"/>
    </source>
</evidence>
<dbReference type="PRINTS" id="PR00038">
    <property type="entry name" value="HTHLUXR"/>
</dbReference>
<dbReference type="PROSITE" id="PS50043">
    <property type="entry name" value="HTH_LUXR_2"/>
    <property type="match status" value="1"/>
</dbReference>
<keyword evidence="6" id="KW-1185">Reference proteome</keyword>
<gene>
    <name evidence="5" type="ORF">ABQ292_12085</name>
</gene>
<dbReference type="PANTHER" id="PTHR16305">
    <property type="entry name" value="TESTICULAR SOLUBLE ADENYLYL CYCLASE"/>
    <property type="match status" value="1"/>
</dbReference>
<dbReference type="Proteomes" id="UP001560045">
    <property type="component" value="Unassembled WGS sequence"/>
</dbReference>
<dbReference type="InterPro" id="IPR036388">
    <property type="entry name" value="WH-like_DNA-bd_sf"/>
</dbReference>
<accession>A0ABV3XEU6</accession>
<reference evidence="5 6" key="1">
    <citation type="submission" date="2024-06" db="EMBL/GenBank/DDBJ databases">
        <title>Draft genome sequence of Geodermatophilus badlandi, a novel member of the Geodermatophilaceae isolated from badland sedimentary rocks in the Red desert, Wyoming, USA.</title>
        <authorList>
            <person name="Ben Tekaya S."/>
            <person name="Nouioui I."/>
            <person name="Flores G.M."/>
            <person name="Shaal M.N."/>
            <person name="Bredoire F."/>
            <person name="Basile F."/>
            <person name="Van Diepen L."/>
            <person name="Ward N.L."/>
        </authorList>
    </citation>
    <scope>NUCLEOTIDE SEQUENCE [LARGE SCALE GENOMIC DNA]</scope>
    <source>
        <strain evidence="5 6">WL48A</strain>
    </source>
</reference>
<protein>
    <submittedName>
        <fullName evidence="5">AAA family ATPase</fullName>
    </submittedName>
</protein>
<keyword evidence="2" id="KW-0067">ATP-binding</keyword>
<organism evidence="5 6">
    <name type="scientific">Geodermatophilus maliterrae</name>
    <dbReference type="NCBI Taxonomy" id="3162531"/>
    <lineage>
        <taxon>Bacteria</taxon>
        <taxon>Bacillati</taxon>
        <taxon>Actinomycetota</taxon>
        <taxon>Actinomycetes</taxon>
        <taxon>Geodermatophilales</taxon>
        <taxon>Geodermatophilaceae</taxon>
        <taxon>Geodermatophilus</taxon>
    </lineage>
</organism>
<dbReference type="PANTHER" id="PTHR16305:SF35">
    <property type="entry name" value="TRANSCRIPTIONAL ACTIVATOR DOMAIN"/>
    <property type="match status" value="1"/>
</dbReference>
<sequence length="991" mass="103470">MADARLGTASRHSAVRPATASGRSGIGTRLPAGRRADAGPRTGRPVFREGALPPAAWPGLVGRRAECERLGGLVAAVAAGRSQVLVVRGEAGIGKTALLRFLVHRAAGCRVARASGVESELEMAFAGLHQLCHPFLDRLPALPGPQREALATAFGLRPGDPPDRFLVGLAVLTLLSEVAEERSLVCVVDDVQWLDQASVQTLEFVARRLVAEPVGMVLAARGAGDGPPFAGVPQLVVGPLADEDAAALLRSAVPGALDPRVRDRVLAECRGNPLALLELHRGASAAELAFGGDGGAPGSSLVSRLEQGFADQLHALPRASRQLLLVAAADPVGDVRLLQRAAARLGIGADAVSAAEASGLVELGDRVRFRHPLVRSAVRSAAPREELRQVHRALAEVTDPGSDPDRRAWHRAQATVGTDEAVAADLERSAGRALAQGGLAATAAFLERAALLTPDPARRVQRALDAAQATVVAGAFEDASALLATARAGPLGEAGRARAELLEAQMRSATSRDEDALPLLLAAARRLEPLDADLARDTYLDALSSALSAGRATGPDVREVARVVREAPPPHAPRSGDLLLEALAVLVTDGYAAAAPVSRQAVQAFLREEPTLAEALRLTPLAASTAVSLWDDAGWDALTRRHVTVARESGAVGALPLALGQRLLVPLLAGDLAAARALVLQVRSVEELTGGRTSLALHGEAAVAAHRGCGERDERVVDEAVEAVEAVAAADAAGFPPAGAGRPGRGGDTGATTVQWARAVLCNGLGRYADAVSAAREATAGPLRHGPSSWALAELVEAGARSGDTATAAAALETLSAVAGASGTEWVLGVTASRRALLRGGRAAEELHREAVDRLAGTRVQVELARARLLYGEWLRREGRRIDARVQLRTAYEALAAMGAEAFAERARRELQATGETVRRRAVETSAELTAQETQVARLAARGHTNSEIATALYISPRTVEWHLRKVFGKLGITTRRDLWRSPLGADRVPT</sequence>
<dbReference type="Pfam" id="PF13191">
    <property type="entry name" value="AAA_16"/>
    <property type="match status" value="1"/>
</dbReference>
<dbReference type="InterPro" id="IPR027417">
    <property type="entry name" value="P-loop_NTPase"/>
</dbReference>
<name>A0ABV3XEU6_9ACTN</name>
<dbReference type="Gene3D" id="1.10.10.10">
    <property type="entry name" value="Winged helix-like DNA-binding domain superfamily/Winged helix DNA-binding domain"/>
    <property type="match status" value="1"/>
</dbReference>
<dbReference type="SMART" id="SM00421">
    <property type="entry name" value="HTH_LUXR"/>
    <property type="match status" value="1"/>
</dbReference>
<evidence type="ECO:0000313" key="6">
    <source>
        <dbReference type="Proteomes" id="UP001560045"/>
    </source>
</evidence>
<dbReference type="RefSeq" id="WP_369206596.1">
    <property type="nucleotide sequence ID" value="NZ_JBFNXQ010000033.1"/>
</dbReference>
<dbReference type="SUPFAM" id="SSF52540">
    <property type="entry name" value="P-loop containing nucleoside triphosphate hydrolases"/>
    <property type="match status" value="1"/>
</dbReference>
<feature type="domain" description="HTH luxR-type" evidence="4">
    <location>
        <begin position="922"/>
        <end position="987"/>
    </location>
</feature>
<evidence type="ECO:0000256" key="2">
    <source>
        <dbReference type="ARBA" id="ARBA00022840"/>
    </source>
</evidence>
<comment type="caution">
    <text evidence="5">The sequence shown here is derived from an EMBL/GenBank/DDBJ whole genome shotgun (WGS) entry which is preliminary data.</text>
</comment>
<proteinExistence type="predicted"/>
<dbReference type="InterPro" id="IPR016032">
    <property type="entry name" value="Sig_transdc_resp-reg_C-effctor"/>
</dbReference>
<keyword evidence="1" id="KW-0547">Nucleotide-binding</keyword>
<dbReference type="Gene3D" id="3.40.50.300">
    <property type="entry name" value="P-loop containing nucleotide triphosphate hydrolases"/>
    <property type="match status" value="1"/>
</dbReference>
<dbReference type="InterPro" id="IPR041664">
    <property type="entry name" value="AAA_16"/>
</dbReference>
<dbReference type="SUPFAM" id="SSF46894">
    <property type="entry name" value="C-terminal effector domain of the bipartite response regulators"/>
    <property type="match status" value="1"/>
</dbReference>